<evidence type="ECO:0000259" key="12">
    <source>
        <dbReference type="PROSITE" id="PS50928"/>
    </source>
</evidence>
<dbReference type="EMBL" id="BAET01000014">
    <property type="protein sequence ID" value="GAB55670.1"/>
    <property type="molecule type" value="Genomic_DNA"/>
</dbReference>
<keyword evidence="6 11" id="KW-0500">Molybdenum</keyword>
<keyword evidence="8 10" id="KW-1133">Transmembrane helix</keyword>
<dbReference type="RefSeq" id="WP_006004998.1">
    <property type="nucleotide sequence ID" value="NZ_BAET01000014.1"/>
</dbReference>
<reference evidence="13 14" key="2">
    <citation type="journal article" date="2017" name="Antonie Van Leeuwenhoek">
        <title>Rhizobium rhizosphaerae sp. nov., a novel species isolated from rice rhizosphere.</title>
        <authorList>
            <person name="Zhao J.J."/>
            <person name="Zhang J."/>
            <person name="Zhang R.J."/>
            <person name="Zhang C.W."/>
            <person name="Yin H.Q."/>
            <person name="Zhang X.X."/>
        </authorList>
    </citation>
    <scope>NUCLEOTIDE SEQUENCE [LARGE SCALE GENOMIC DNA]</scope>
    <source>
        <strain evidence="13 14">ACAM 611</strain>
    </source>
</reference>
<feature type="transmembrane region" description="Helical" evidence="10">
    <location>
        <begin position="12"/>
        <end position="37"/>
    </location>
</feature>
<dbReference type="InterPro" id="IPR035906">
    <property type="entry name" value="MetI-like_sf"/>
</dbReference>
<organism evidence="13 14">
    <name type="scientific">Glaciecola punicea ACAM 611</name>
    <dbReference type="NCBI Taxonomy" id="1121923"/>
    <lineage>
        <taxon>Bacteria</taxon>
        <taxon>Pseudomonadati</taxon>
        <taxon>Pseudomonadota</taxon>
        <taxon>Gammaproteobacteria</taxon>
        <taxon>Alteromonadales</taxon>
        <taxon>Alteromonadaceae</taxon>
        <taxon>Glaciecola</taxon>
    </lineage>
</organism>
<sequence>MSALLESWPAIWLTLKLATITVVILLLIGLPFAWWLAHYKGKLKPFFEALVALPLVLPPTVLGFYLLTAFSPNSYLGSLWITITGEQFIFSFNGILFGSIIYSLPFVIQPLLTAFSQLGTHVKLTISTLGISPIRGFLFIILPIIRPSIISAATLGFAHTLGEFGLILMIGGNIPGKTQVVSIALFNQVESLQYEQAHALSMFLLVISLVSLTLLYKFNRQARLFSAQQRHGALL</sequence>
<dbReference type="Pfam" id="PF00528">
    <property type="entry name" value="BPD_transp_1"/>
    <property type="match status" value="1"/>
</dbReference>
<dbReference type="PROSITE" id="PS50928">
    <property type="entry name" value="ABC_TM1"/>
    <property type="match status" value="1"/>
</dbReference>
<dbReference type="Gene3D" id="1.10.3720.10">
    <property type="entry name" value="MetI-like"/>
    <property type="match status" value="1"/>
</dbReference>
<name>H5TBJ3_9ALTE</name>
<dbReference type="PANTHER" id="PTHR30183:SF8">
    <property type="entry name" value="MOLYBDENUM TRANSPORT SYSTEM PERMEASE"/>
    <property type="match status" value="1"/>
</dbReference>
<evidence type="ECO:0000256" key="2">
    <source>
        <dbReference type="ARBA" id="ARBA00004651"/>
    </source>
</evidence>
<dbReference type="SUPFAM" id="SSF161098">
    <property type="entry name" value="MetI-like"/>
    <property type="match status" value="1"/>
</dbReference>
<feature type="transmembrane region" description="Helical" evidence="10">
    <location>
        <begin position="197"/>
        <end position="216"/>
    </location>
</feature>
<comment type="subcellular location">
    <subcellularLocation>
        <location evidence="11">Cell inner membrane</location>
        <topology evidence="11">Multi-pass membrane protein</topology>
    </subcellularLocation>
    <subcellularLocation>
        <location evidence="2 10">Cell membrane</location>
        <topology evidence="2 10">Multi-pass membrane protein</topology>
    </subcellularLocation>
</comment>
<feature type="domain" description="ABC transmembrane type-1" evidence="12">
    <location>
        <begin position="11"/>
        <end position="215"/>
    </location>
</feature>
<comment type="caution">
    <text evidence="13">The sequence shown here is derived from an EMBL/GenBank/DDBJ whole genome shotgun (WGS) entry which is preliminary data.</text>
</comment>
<dbReference type="GO" id="GO:0015098">
    <property type="term" value="F:molybdate ion transmembrane transporter activity"/>
    <property type="evidence" value="ECO:0007669"/>
    <property type="project" value="UniProtKB-UniRule"/>
</dbReference>
<feature type="transmembrane region" description="Helical" evidence="10">
    <location>
        <begin position="124"/>
        <end position="145"/>
    </location>
</feature>
<feature type="transmembrane region" description="Helical" evidence="10">
    <location>
        <begin position="49"/>
        <end position="68"/>
    </location>
</feature>
<keyword evidence="9 10" id="KW-0472">Membrane</keyword>
<evidence type="ECO:0000256" key="7">
    <source>
        <dbReference type="ARBA" id="ARBA00022692"/>
    </source>
</evidence>
<accession>H5TBJ3</accession>
<proteinExistence type="inferred from homology"/>
<dbReference type="OrthoDB" id="9795403at2"/>
<evidence type="ECO:0000313" key="14">
    <source>
        <dbReference type="Proteomes" id="UP000053586"/>
    </source>
</evidence>
<evidence type="ECO:0000256" key="1">
    <source>
        <dbReference type="ARBA" id="ARBA00002949"/>
    </source>
</evidence>
<gene>
    <name evidence="13" type="primary">modB</name>
    <name evidence="13" type="ORF">GPUN_1550</name>
</gene>
<dbReference type="InterPro" id="IPR000515">
    <property type="entry name" value="MetI-like"/>
</dbReference>
<evidence type="ECO:0000256" key="4">
    <source>
        <dbReference type="ARBA" id="ARBA00022448"/>
    </source>
</evidence>
<keyword evidence="14" id="KW-1185">Reference proteome</keyword>
<evidence type="ECO:0000256" key="8">
    <source>
        <dbReference type="ARBA" id="ARBA00022989"/>
    </source>
</evidence>
<evidence type="ECO:0000256" key="9">
    <source>
        <dbReference type="ARBA" id="ARBA00023136"/>
    </source>
</evidence>
<keyword evidence="11" id="KW-0997">Cell inner membrane</keyword>
<dbReference type="PANTHER" id="PTHR30183">
    <property type="entry name" value="MOLYBDENUM TRANSPORT SYSTEM PERMEASE PROTEIN MODB"/>
    <property type="match status" value="1"/>
</dbReference>
<dbReference type="InterPro" id="IPR011867">
    <property type="entry name" value="ModB_ABC"/>
</dbReference>
<dbReference type="CDD" id="cd06261">
    <property type="entry name" value="TM_PBP2"/>
    <property type="match status" value="1"/>
</dbReference>
<evidence type="ECO:0000256" key="6">
    <source>
        <dbReference type="ARBA" id="ARBA00022505"/>
    </source>
</evidence>
<keyword evidence="4 10" id="KW-0813">Transport</keyword>
<evidence type="ECO:0000256" key="3">
    <source>
        <dbReference type="ARBA" id="ARBA00007069"/>
    </source>
</evidence>
<dbReference type="STRING" id="56804.BAE46_09925"/>
<dbReference type="NCBIfam" id="TIGR02141">
    <property type="entry name" value="modB_ABC"/>
    <property type="match status" value="1"/>
</dbReference>
<keyword evidence="5" id="KW-1003">Cell membrane</keyword>
<keyword evidence="7 10" id="KW-0812">Transmembrane</keyword>
<dbReference type="GO" id="GO:0005886">
    <property type="term" value="C:plasma membrane"/>
    <property type="evidence" value="ECO:0007669"/>
    <property type="project" value="UniProtKB-SubCell"/>
</dbReference>
<dbReference type="Proteomes" id="UP000053586">
    <property type="component" value="Unassembled WGS sequence"/>
</dbReference>
<evidence type="ECO:0000256" key="5">
    <source>
        <dbReference type="ARBA" id="ARBA00022475"/>
    </source>
</evidence>
<reference evidence="13 14" key="1">
    <citation type="journal article" date="2012" name="J. Bacteriol.">
        <title>Genome sequence of proteorhodopsin-containing sea ice bacterium Glaciecola punicea ACAM 611T.</title>
        <authorList>
            <person name="Qin Q.-L."/>
            <person name="Xie B.-B."/>
            <person name="Shu Y.-L."/>
            <person name="Rong J.-C."/>
            <person name="Zhao D.-L."/>
            <person name="Zhang X.-Y."/>
            <person name="Chen X.-L."/>
            <person name="Zhou B.-C."/>
            <person name="Zhanga Y.-Z."/>
        </authorList>
    </citation>
    <scope>NUCLEOTIDE SEQUENCE [LARGE SCALE GENOMIC DNA]</scope>
    <source>
        <strain evidence="13 14">ACAM 611</strain>
    </source>
</reference>
<evidence type="ECO:0000313" key="13">
    <source>
        <dbReference type="EMBL" id="GAB55670.1"/>
    </source>
</evidence>
<feature type="transmembrane region" description="Helical" evidence="10">
    <location>
        <begin position="88"/>
        <end position="112"/>
    </location>
</feature>
<evidence type="ECO:0000256" key="10">
    <source>
        <dbReference type="RuleBase" id="RU363032"/>
    </source>
</evidence>
<protein>
    <recommendedName>
        <fullName evidence="11">Molybdenum transport system permease</fullName>
    </recommendedName>
</protein>
<dbReference type="eggNOG" id="COG4149">
    <property type="taxonomic scope" value="Bacteria"/>
</dbReference>
<dbReference type="AlphaFoldDB" id="H5TBJ3"/>
<comment type="similarity">
    <text evidence="3 11">Belongs to the binding-protein-dependent transport system permease family. CysTW subfamily.</text>
</comment>
<evidence type="ECO:0000256" key="11">
    <source>
        <dbReference type="RuleBase" id="RU365097"/>
    </source>
</evidence>
<comment type="function">
    <text evidence="1 11">Part of the binding-protein-dependent transport system for molybdenum; probably responsible for the translocation of the substrate across the membrane.</text>
</comment>